<evidence type="ECO:0000313" key="3">
    <source>
        <dbReference type="EMBL" id="POW18507.1"/>
    </source>
</evidence>
<reference evidence="4" key="2">
    <citation type="journal article" date="2018" name="BMC Genomics">
        <title>Genomic insights into host adaptation between the wheat stripe rust pathogen (Puccinia striiformis f. sp. tritici) and the barley stripe rust pathogen (Puccinia striiformis f. sp. hordei).</title>
        <authorList>
            <person name="Xia C."/>
            <person name="Wang M."/>
            <person name="Yin C."/>
            <person name="Cornejo O.E."/>
            <person name="Hulbert S.H."/>
            <person name="Chen X."/>
        </authorList>
    </citation>
    <scope>NUCLEOTIDE SEQUENCE [LARGE SCALE GENOMIC DNA]</scope>
    <source>
        <strain evidence="4">93TX-2</strain>
    </source>
</reference>
<evidence type="ECO:0000256" key="1">
    <source>
        <dbReference type="SAM" id="MobiDB-lite"/>
    </source>
</evidence>
<evidence type="ECO:0008006" key="5">
    <source>
        <dbReference type="Google" id="ProtNLM"/>
    </source>
</evidence>
<protein>
    <recommendedName>
        <fullName evidence="5">Secreted protein</fullName>
    </recommendedName>
</protein>
<keyword evidence="4" id="KW-1185">Reference proteome</keyword>
<dbReference type="VEuPathDB" id="FungiDB:PSTT_00666"/>
<dbReference type="EMBL" id="PKSM01000064">
    <property type="protein sequence ID" value="POW18507.1"/>
    <property type="molecule type" value="Genomic_DNA"/>
</dbReference>
<feature type="chain" id="PRO_5015577414" description="Secreted protein" evidence="2">
    <location>
        <begin position="20"/>
        <end position="368"/>
    </location>
</feature>
<evidence type="ECO:0000256" key="2">
    <source>
        <dbReference type="SAM" id="SignalP"/>
    </source>
</evidence>
<sequence>MPLMARLGLLLLALSSYQAAIAPSIPSDSIEKATAPSSALDLGEKVGLGNLGTESLKHTDEPIVNQGGPPTGALHDVKLSTQSSPSPGKSHITHSPPYQRVSVPTGTQFPSVLDPHAHYYAPQQNPIQAHSYYPAYHQVPSNHDPSMYYVGHDGYYSYWQAAYQPYSHQDLQRYYQQLDLQAHKDWPALAKSVPRSKNPVPSRRKAIPRMLNRYSSLLKFESNQCVGEEVYGLPTDAELDEHICNFAADKGEARTEKEEALTGKEEALTGKEEALTGKEEALTGKEEALTGKEEALTDKEKALIYKRGVQEREKKRKEIYAKEKAEKERVKREMLEKANNAYKNIQKTKNENSKIEGSTNNEHASEAS</sequence>
<reference evidence="4" key="3">
    <citation type="journal article" date="2018" name="Mol. Plant Microbe Interact.">
        <title>Genome sequence resources for the wheat stripe rust pathogen (Puccinia striiformis f. sp. tritici) and the barley stripe rust pathogen (Puccinia striiformis f. sp. hordei).</title>
        <authorList>
            <person name="Xia C."/>
            <person name="Wang M."/>
            <person name="Yin C."/>
            <person name="Cornejo O.E."/>
            <person name="Hulbert S.H."/>
            <person name="Chen X."/>
        </authorList>
    </citation>
    <scope>NUCLEOTIDE SEQUENCE [LARGE SCALE GENOMIC DNA]</scope>
    <source>
        <strain evidence="4">93TX-2</strain>
    </source>
</reference>
<dbReference type="VEuPathDB" id="FungiDB:PSHT_05718"/>
<reference evidence="3 4" key="1">
    <citation type="submission" date="2017-12" db="EMBL/GenBank/DDBJ databases">
        <title>Gene loss provides genomic basis for host adaptation in cereal stripe rust fungi.</title>
        <authorList>
            <person name="Xia C."/>
        </authorList>
    </citation>
    <scope>NUCLEOTIDE SEQUENCE [LARGE SCALE GENOMIC DNA]</scope>
    <source>
        <strain evidence="3 4">93TX-2</strain>
    </source>
</reference>
<dbReference type="Proteomes" id="UP000238274">
    <property type="component" value="Unassembled WGS sequence"/>
</dbReference>
<proteinExistence type="predicted"/>
<keyword evidence="2" id="KW-0732">Signal</keyword>
<feature type="region of interest" description="Disordered" evidence="1">
    <location>
        <begin position="51"/>
        <end position="107"/>
    </location>
</feature>
<comment type="caution">
    <text evidence="3">The sequence shown here is derived from an EMBL/GenBank/DDBJ whole genome shotgun (WGS) entry which is preliminary data.</text>
</comment>
<accession>A0A2S4W9X5</accession>
<evidence type="ECO:0000313" key="4">
    <source>
        <dbReference type="Proteomes" id="UP000238274"/>
    </source>
</evidence>
<dbReference type="AlphaFoldDB" id="A0A2S4W9X5"/>
<name>A0A2S4W9X5_9BASI</name>
<organism evidence="3 4">
    <name type="scientific">Puccinia striiformis</name>
    <dbReference type="NCBI Taxonomy" id="27350"/>
    <lineage>
        <taxon>Eukaryota</taxon>
        <taxon>Fungi</taxon>
        <taxon>Dikarya</taxon>
        <taxon>Basidiomycota</taxon>
        <taxon>Pucciniomycotina</taxon>
        <taxon>Pucciniomycetes</taxon>
        <taxon>Pucciniales</taxon>
        <taxon>Pucciniaceae</taxon>
        <taxon>Puccinia</taxon>
    </lineage>
</organism>
<gene>
    <name evidence="3" type="ORF">PSHT_05718</name>
</gene>
<feature type="region of interest" description="Disordered" evidence="1">
    <location>
        <begin position="337"/>
        <end position="368"/>
    </location>
</feature>
<feature type="signal peptide" evidence="2">
    <location>
        <begin position="1"/>
        <end position="19"/>
    </location>
</feature>